<evidence type="ECO:0000313" key="4">
    <source>
        <dbReference type="EMBL" id="KAK2555858.1"/>
    </source>
</evidence>
<organism evidence="4 5">
    <name type="scientific">Acropora cervicornis</name>
    <name type="common">Staghorn coral</name>
    <dbReference type="NCBI Taxonomy" id="6130"/>
    <lineage>
        <taxon>Eukaryota</taxon>
        <taxon>Metazoa</taxon>
        <taxon>Cnidaria</taxon>
        <taxon>Anthozoa</taxon>
        <taxon>Hexacorallia</taxon>
        <taxon>Scleractinia</taxon>
        <taxon>Astrocoeniina</taxon>
        <taxon>Acroporidae</taxon>
        <taxon>Acropora</taxon>
    </lineage>
</organism>
<accession>A0AAD9UZP1</accession>
<dbReference type="EMBL" id="JARQWQ010000060">
    <property type="protein sequence ID" value="KAK2555858.1"/>
    <property type="molecule type" value="Genomic_DNA"/>
</dbReference>
<name>A0AAD9UZP1_ACRCE</name>
<feature type="domain" description="C2H2-type" evidence="3">
    <location>
        <begin position="501"/>
        <end position="529"/>
    </location>
</feature>
<keyword evidence="1" id="KW-0863">Zinc-finger</keyword>
<evidence type="ECO:0000259" key="3">
    <source>
        <dbReference type="PROSITE" id="PS50157"/>
    </source>
</evidence>
<dbReference type="Proteomes" id="UP001249851">
    <property type="component" value="Unassembled WGS sequence"/>
</dbReference>
<reference evidence="4" key="1">
    <citation type="journal article" date="2023" name="G3 (Bethesda)">
        <title>Whole genome assembly and annotation of the endangered Caribbean coral Acropora cervicornis.</title>
        <authorList>
            <person name="Selwyn J.D."/>
            <person name="Vollmer S.V."/>
        </authorList>
    </citation>
    <scope>NUCLEOTIDE SEQUENCE</scope>
    <source>
        <strain evidence="4">K2</strain>
    </source>
</reference>
<keyword evidence="5" id="KW-1185">Reference proteome</keyword>
<evidence type="ECO:0000256" key="1">
    <source>
        <dbReference type="PROSITE-ProRule" id="PRU00042"/>
    </source>
</evidence>
<dbReference type="AlphaFoldDB" id="A0AAD9UZP1"/>
<dbReference type="PROSITE" id="PS50157">
    <property type="entry name" value="ZINC_FINGER_C2H2_2"/>
    <property type="match status" value="1"/>
</dbReference>
<evidence type="ECO:0000256" key="2">
    <source>
        <dbReference type="SAM" id="MobiDB-lite"/>
    </source>
</evidence>
<proteinExistence type="predicted"/>
<comment type="caution">
    <text evidence="4">The sequence shown here is derived from an EMBL/GenBank/DDBJ whole genome shotgun (WGS) entry which is preliminary data.</text>
</comment>
<gene>
    <name evidence="4" type="ORF">P5673_022507</name>
</gene>
<evidence type="ECO:0000313" key="5">
    <source>
        <dbReference type="Proteomes" id="UP001249851"/>
    </source>
</evidence>
<feature type="region of interest" description="Disordered" evidence="2">
    <location>
        <begin position="523"/>
        <end position="553"/>
    </location>
</feature>
<dbReference type="Pfam" id="PF20231">
    <property type="entry name" value="DUF6589"/>
    <property type="match status" value="1"/>
</dbReference>
<dbReference type="InterPro" id="IPR013087">
    <property type="entry name" value="Znf_C2H2_type"/>
</dbReference>
<reference evidence="4" key="2">
    <citation type="journal article" date="2023" name="Science">
        <title>Genomic signatures of disease resistance in endangered staghorn corals.</title>
        <authorList>
            <person name="Vollmer S.V."/>
            <person name="Selwyn J.D."/>
            <person name="Despard B.A."/>
            <person name="Roesel C.L."/>
        </authorList>
    </citation>
    <scope>NUCLEOTIDE SEQUENCE</scope>
    <source>
        <strain evidence="4">K2</strain>
    </source>
</reference>
<keyword evidence="1" id="KW-0479">Metal-binding</keyword>
<dbReference type="GO" id="GO:0008270">
    <property type="term" value="F:zinc ion binding"/>
    <property type="evidence" value="ECO:0007669"/>
    <property type="project" value="UniProtKB-KW"/>
</dbReference>
<keyword evidence="1" id="KW-0862">Zinc</keyword>
<sequence>MKWERILMLLSCNGSTKLNMTVRKKMLQTIIECAEDMVEIVPEGMDTVDISGLNLSFVDSPTPSPYSQLPGNYSQQTANKATTEVVMDADREYQKPGEPPVLAVNDPELKAAVLERVGSSFDEAVFEETLNFIVDCGCEDLKDVELLKTLTKKLELCKAAGYQITGDNLDMLVKVKHMSSTNQNKTIHWFNLNAVMHRVIGNDLRCDGPIRSVLEMENIEFLPSVTDNYKFLRDVIPLVTRVIVNRIPAFSSFKDVVVKHIPHTYSYVMKEKSAQVPLGLLFKNENKNEEMLDILQTIHDKYIPVERGTDRLTGEETVEVLEKVLLGGDQLTEERATNTRDARSDGDNEFERLEGVIPKVEDWHASRILYQILYDIHHKGTSGNDIGTMFSNMNVINIVNAKTSNVLDNFNSCKEYVNMEPDAFIVAAALKYLGMESLETCAEEVIPHNMMRQSKQDQRIWLHGHVKNIIQTHVMDEQQSKHTEIREGMEQAARPPQRALVSCFVCGKEYRYKKALINHLHREHAGHSPIPDPDPEEMEQPRAKHSQSSEELPSDDRFNYACLRNFDDAVKEGNGERIIRCWKISLLIWRAYGHTKYAYAAFHLIAATQATLTPHQAHCLIWNRTVNNKGGPGRNISMDIRVEHLNNFTKGMLKGLGPNLTENAARRCSKSVGKIEALLQTIDDDLNVCSPSGHHKVKKSETDFKTLVDELHRRAKMFHFNPSPQRQYIHFPHFKRDILSNIDHRLLNNWLTKLKKEMGRSME</sequence>
<dbReference type="PROSITE" id="PS00028">
    <property type="entry name" value="ZINC_FINGER_C2H2_1"/>
    <property type="match status" value="1"/>
</dbReference>
<protein>
    <recommendedName>
        <fullName evidence="3">C2H2-type domain-containing protein</fullName>
    </recommendedName>
</protein>
<dbReference type="InterPro" id="IPR046496">
    <property type="entry name" value="DUF6589"/>
</dbReference>